<keyword evidence="1" id="KW-1133">Transmembrane helix</keyword>
<evidence type="ECO:0000313" key="3">
    <source>
        <dbReference type="Proteomes" id="UP000198345"/>
    </source>
</evidence>
<reference evidence="2 3" key="1">
    <citation type="submission" date="2016-11" db="EMBL/GenBank/DDBJ databases">
        <title>Whole genomes of Flavobacteriaceae.</title>
        <authorList>
            <person name="Stine C."/>
            <person name="Li C."/>
            <person name="Tadesse D."/>
        </authorList>
    </citation>
    <scope>NUCLEOTIDE SEQUENCE [LARGE SCALE GENOMIC DNA]</scope>
    <source>
        <strain evidence="2 3">DSM 18292</strain>
    </source>
</reference>
<dbReference type="RefSeq" id="WP_089050460.1">
    <property type="nucleotide sequence ID" value="NZ_FXTV01000020.1"/>
</dbReference>
<keyword evidence="3" id="KW-1185">Reference proteome</keyword>
<dbReference type="EMBL" id="MUGW01000027">
    <property type="protein sequence ID" value="OXA89516.1"/>
    <property type="molecule type" value="Genomic_DNA"/>
</dbReference>
<keyword evidence="1" id="KW-0472">Membrane</keyword>
<organism evidence="2 3">
    <name type="scientific">Flavobacterium hercynium</name>
    <dbReference type="NCBI Taxonomy" id="387094"/>
    <lineage>
        <taxon>Bacteria</taxon>
        <taxon>Pseudomonadati</taxon>
        <taxon>Bacteroidota</taxon>
        <taxon>Flavobacteriia</taxon>
        <taxon>Flavobacteriales</taxon>
        <taxon>Flavobacteriaceae</taxon>
        <taxon>Flavobacterium</taxon>
    </lineage>
</organism>
<proteinExistence type="predicted"/>
<evidence type="ECO:0000313" key="2">
    <source>
        <dbReference type="EMBL" id="OXA89516.1"/>
    </source>
</evidence>
<keyword evidence="1" id="KW-0812">Transmembrane</keyword>
<name>A0A226H791_9FLAO</name>
<feature type="transmembrane region" description="Helical" evidence="1">
    <location>
        <begin position="271"/>
        <end position="291"/>
    </location>
</feature>
<protein>
    <submittedName>
        <fullName evidence="2">Uncharacterized protein</fullName>
    </submittedName>
</protein>
<dbReference type="AlphaFoldDB" id="A0A226H791"/>
<comment type="caution">
    <text evidence="2">The sequence shown here is derived from an EMBL/GenBank/DDBJ whole genome shotgun (WGS) entry which is preliminary data.</text>
</comment>
<sequence>MATPNNSFGNYVAGKPTVLIPPTLSLFCEKINTLPANKKILLKFVVSGISKKDWGGKYSLKLVPSDPKIKLSTNEFEVEEGWTIQTNIESKAEIKGSYLQVKINDKDSSRISIDFTSDIKKDIFSDVAIKRLLDENTKLAELVDSDHPLPEYAGNYCMAAAERGISELLQDYKNFYAIDKKTQKRKNSVYFTGKTAIDRGNVMHGLGNVKSKWEFDKYKIDHDLLKKLNSSKNNSDANNVFQSINNDIITISEESKKALYNLFLKDISSVFGFHVYYFCIVGGFHTLLLIIDSTKGPCESTYAMYDQHGIKSKGQGKLSEIGEGFRAQSSFNFANSCLNRFKGGKTKYWDSTKTYLWKIQKK</sequence>
<dbReference type="Proteomes" id="UP000198345">
    <property type="component" value="Unassembled WGS sequence"/>
</dbReference>
<gene>
    <name evidence="2" type="ORF">B0A66_13930</name>
</gene>
<accession>A0A226H791</accession>
<evidence type="ECO:0000256" key="1">
    <source>
        <dbReference type="SAM" id="Phobius"/>
    </source>
</evidence>
<dbReference type="OrthoDB" id="1233287at2"/>